<name>A0A933SD95_UNCEI</name>
<proteinExistence type="predicted"/>
<evidence type="ECO:0000313" key="1">
    <source>
        <dbReference type="EMBL" id="MBI5169575.1"/>
    </source>
</evidence>
<reference evidence="1" key="1">
    <citation type="submission" date="2020-07" db="EMBL/GenBank/DDBJ databases">
        <title>Huge and variable diversity of episymbiotic CPR bacteria and DPANN archaea in groundwater ecosystems.</title>
        <authorList>
            <person name="He C.Y."/>
            <person name="Keren R."/>
            <person name="Whittaker M."/>
            <person name="Farag I.F."/>
            <person name="Doudna J."/>
            <person name="Cate J.H.D."/>
            <person name="Banfield J.F."/>
        </authorList>
    </citation>
    <scope>NUCLEOTIDE SEQUENCE</scope>
    <source>
        <strain evidence="1">NC_groundwater_1813_Pr3_B-0.1um_71_17</strain>
    </source>
</reference>
<evidence type="ECO:0000313" key="2">
    <source>
        <dbReference type="Proteomes" id="UP000696931"/>
    </source>
</evidence>
<gene>
    <name evidence="1" type="ORF">HZA61_08815</name>
</gene>
<dbReference type="Proteomes" id="UP000696931">
    <property type="component" value="Unassembled WGS sequence"/>
</dbReference>
<sequence length="79" mass="8506">MKDSKDTAVATLLEEVLDDTKTNERVAHLVLKSDWPIALCGANVSDHLGTKAPAMDRCTDCLKIAATRGLGRPGWDLKG</sequence>
<comment type="caution">
    <text evidence="1">The sequence shown here is derived from an EMBL/GenBank/DDBJ whole genome shotgun (WGS) entry which is preliminary data.</text>
</comment>
<accession>A0A933SD95</accession>
<dbReference type="AlphaFoldDB" id="A0A933SD95"/>
<organism evidence="1 2">
    <name type="scientific">Eiseniibacteriota bacterium</name>
    <dbReference type="NCBI Taxonomy" id="2212470"/>
    <lineage>
        <taxon>Bacteria</taxon>
        <taxon>Candidatus Eiseniibacteriota</taxon>
    </lineage>
</organism>
<protein>
    <submittedName>
        <fullName evidence="1">Uncharacterized protein</fullName>
    </submittedName>
</protein>
<dbReference type="EMBL" id="JACRIW010000058">
    <property type="protein sequence ID" value="MBI5169575.1"/>
    <property type="molecule type" value="Genomic_DNA"/>
</dbReference>